<feature type="domain" description="Piwi" evidence="4">
    <location>
        <begin position="751"/>
        <end position="1054"/>
    </location>
</feature>
<dbReference type="SMART" id="SM01163">
    <property type="entry name" value="DUF1785"/>
    <property type="match status" value="1"/>
</dbReference>
<feature type="region of interest" description="Disordered" evidence="2">
    <location>
        <begin position="283"/>
        <end position="303"/>
    </location>
</feature>
<dbReference type="InterPro" id="IPR032474">
    <property type="entry name" value="Argonaute_N"/>
</dbReference>
<feature type="region of interest" description="Disordered" evidence="2">
    <location>
        <begin position="113"/>
        <end position="167"/>
    </location>
</feature>
<dbReference type="SMART" id="SM00949">
    <property type="entry name" value="PAZ"/>
    <property type="match status" value="1"/>
</dbReference>
<dbReference type="GO" id="GO:0003723">
    <property type="term" value="F:RNA binding"/>
    <property type="evidence" value="ECO:0007669"/>
    <property type="project" value="InterPro"/>
</dbReference>
<reference evidence="6" key="1">
    <citation type="submission" date="2017-05" db="EMBL/GenBank/DDBJ databases">
        <authorList>
            <person name="Song R."/>
            <person name="Chenine A.L."/>
            <person name="Ruprecht R.M."/>
        </authorList>
    </citation>
    <scope>NUCLEOTIDE SEQUENCE [LARGE SCALE GENOMIC DNA]</scope>
</reference>
<protein>
    <recommendedName>
        <fullName evidence="7">Piwi domain-containing protein</fullName>
    </recommendedName>
</protein>
<dbReference type="InterPro" id="IPR032472">
    <property type="entry name" value="ArgoL2"/>
</dbReference>
<dbReference type="InterPro" id="IPR012337">
    <property type="entry name" value="RNaseH-like_sf"/>
</dbReference>
<dbReference type="PROSITE" id="PS50822">
    <property type="entry name" value="PIWI"/>
    <property type="match status" value="1"/>
</dbReference>
<evidence type="ECO:0000313" key="6">
    <source>
        <dbReference type="Proteomes" id="UP000245764"/>
    </source>
</evidence>
<dbReference type="InterPro" id="IPR003165">
    <property type="entry name" value="Piwi"/>
</dbReference>
<accession>A0A2H1G5Z0</accession>
<dbReference type="CDD" id="cd02846">
    <property type="entry name" value="PAZ_argonaute_like"/>
    <property type="match status" value="1"/>
</dbReference>
<dbReference type="InterPro" id="IPR036085">
    <property type="entry name" value="PAZ_dom_sf"/>
</dbReference>
<dbReference type="PROSITE" id="PS50821">
    <property type="entry name" value="PAZ"/>
    <property type="match status" value="1"/>
</dbReference>
<dbReference type="SUPFAM" id="SSF53098">
    <property type="entry name" value="Ribonuclease H-like"/>
    <property type="match status" value="1"/>
</dbReference>
<feature type="compositionally biased region" description="Gly residues" evidence="2">
    <location>
        <begin position="134"/>
        <end position="156"/>
    </location>
</feature>
<dbReference type="Gene3D" id="2.170.260.10">
    <property type="entry name" value="paz domain"/>
    <property type="match status" value="1"/>
</dbReference>
<dbReference type="InterPro" id="IPR003100">
    <property type="entry name" value="PAZ_dom"/>
</dbReference>
<dbReference type="Pfam" id="PF16486">
    <property type="entry name" value="ArgoN"/>
    <property type="match status" value="1"/>
</dbReference>
<evidence type="ECO:0008006" key="7">
    <source>
        <dbReference type="Google" id="ProtNLM"/>
    </source>
</evidence>
<feature type="compositionally biased region" description="Basic and acidic residues" evidence="2">
    <location>
        <begin position="123"/>
        <end position="133"/>
    </location>
</feature>
<dbReference type="Pfam" id="PF16488">
    <property type="entry name" value="ArgoL2"/>
    <property type="match status" value="1"/>
</dbReference>
<dbReference type="Proteomes" id="UP000245764">
    <property type="component" value="Chromosome 3"/>
</dbReference>
<gene>
    <name evidence="5" type="ORF">ZT1E4_G4365</name>
</gene>
<dbReference type="PANTHER" id="PTHR22891">
    <property type="entry name" value="EUKARYOTIC TRANSLATION INITIATION FACTOR 2C"/>
    <property type="match status" value="1"/>
</dbReference>
<dbReference type="InterPro" id="IPR045246">
    <property type="entry name" value="Piwi_ago-like"/>
</dbReference>
<dbReference type="AlphaFoldDB" id="A0A2H1G5Z0"/>
<proteinExistence type="inferred from homology"/>
<evidence type="ECO:0000259" key="3">
    <source>
        <dbReference type="PROSITE" id="PS50821"/>
    </source>
</evidence>
<evidence type="ECO:0000256" key="2">
    <source>
        <dbReference type="SAM" id="MobiDB-lite"/>
    </source>
</evidence>
<dbReference type="SMART" id="SM00950">
    <property type="entry name" value="Piwi"/>
    <property type="match status" value="1"/>
</dbReference>
<evidence type="ECO:0000259" key="4">
    <source>
        <dbReference type="PROSITE" id="PS50822"/>
    </source>
</evidence>
<dbReference type="Gene3D" id="3.30.420.10">
    <property type="entry name" value="Ribonuclease H-like superfamily/Ribonuclease H"/>
    <property type="match status" value="1"/>
</dbReference>
<evidence type="ECO:0000256" key="1">
    <source>
        <dbReference type="RuleBase" id="RU361178"/>
    </source>
</evidence>
<dbReference type="Pfam" id="PF02170">
    <property type="entry name" value="PAZ"/>
    <property type="match status" value="1"/>
</dbReference>
<dbReference type="InterPro" id="IPR036397">
    <property type="entry name" value="RNaseH_sf"/>
</dbReference>
<dbReference type="InterPro" id="IPR014811">
    <property type="entry name" value="ArgoL1"/>
</dbReference>
<organism evidence="5 6">
    <name type="scientific">Zymoseptoria tritici ST99CH_1E4</name>
    <dbReference type="NCBI Taxonomy" id="1276532"/>
    <lineage>
        <taxon>Eukaryota</taxon>
        <taxon>Fungi</taxon>
        <taxon>Dikarya</taxon>
        <taxon>Ascomycota</taxon>
        <taxon>Pezizomycotina</taxon>
        <taxon>Dothideomycetes</taxon>
        <taxon>Dothideomycetidae</taxon>
        <taxon>Mycosphaerellales</taxon>
        <taxon>Mycosphaerellaceae</taxon>
        <taxon>Zymoseptoria</taxon>
    </lineage>
</organism>
<dbReference type="EMBL" id="LT854255">
    <property type="protein sequence ID" value="SMR48973.1"/>
    <property type="molecule type" value="Genomic_DNA"/>
</dbReference>
<evidence type="ECO:0000313" key="5">
    <source>
        <dbReference type="EMBL" id="SMR48973.1"/>
    </source>
</evidence>
<sequence length="1098" mass="121373">MEDATPLVVIFRRRHAGTSNQSLPRETSINRTKTRTSIQRAFDQIISDRAPIVDRVVIIAITEPFILNIPRFLFELSKCQETQEAAAVAVVESQVVVEVATAAPAEEDVAEIEMAMRGGPSRGRGDRGGDRGRGTGPPRGPHGGGGGRGGGRGGIYDPGEPAPAPDARVHKAEDDLVKETKGKIIDGFPGRPGYGTQGKQIVLRANYFVIATAFEQNLTEQPLYRYELSVSGEVSKPKRRQIFEEVLLHPVLKDVGWGTDYATILVTTKELDIKKHMGGSSEMKITLSRPGGQQQQQQENPPDFVQEARRRNTFLASLNYQGSFNLRQMIEYLRSPSAGAMYQGSADLIQMLNIIVAKPPNSSPTVRNIGQNKFYPFHGHPGMESANLGAGLEALRGYYSSVRPTVGRMLLNLNATSGAFFKPMRLFDLIAEFGGGKPLDQIEAFIRMLKVEAKYVKDGQTKPFMVKTKSIVGFARSIGKVKVKRFGNAREVKFSFEDRSKPGSSAQEISVFDYFKRHHGITLQSPDRPVLNVGTPGDPQYLPAELCTVLPGQAYRRLLSGDQTTEMLGFAARFPNLNAMSIAGTPQNPGTALRLLRLADPAGSGDPQTGSVKPFGISVSTKMITVPGRILPAPQIKYGNKSLNPRSGSWNSANQRFVKPGKFNGWQVVILNVRGRNALIPEPTHYQPDISRPAKLIDDFDKFLKDYGIQMGTRHPTQEHLLEPLTMQNREQNDKQLKQIFANADAKRAAMMLVILPANDKWLYARLKFHGDITYGIGTVCAVGSKMQKPNGQGMYFGNLALKFNTKGGGVSHSVNNVIAPVDKNTMIVGIDVTHPSPGSSEGAPSIACMVASTDSQMFAWPGSIKTQKGRQEMVDGIEQMMNERLDLWQKHNGSKLPTKIIIYRDGVSEGQYMTVLKEELPGIEKAFTTRYGAKAKHPKLAIIIVGKRHHTRFYPTREQDADYDPQRQKGNWNPLPGTVVDRGVTSKILREFYLQAHQGLQGTARPAHYVVIKDEISFEADQLEQFTHHLCYLFNRATKAVSICPPAYYADLLCERGRSYLFTALAENNTSESKAFDSSTSWSGEIHPKIKNTTWYV</sequence>
<dbReference type="Pfam" id="PF02171">
    <property type="entry name" value="Piwi"/>
    <property type="match status" value="1"/>
</dbReference>
<name>A0A2H1G5Z0_ZYMTR</name>
<dbReference type="CDD" id="cd04657">
    <property type="entry name" value="Piwi_ago-like"/>
    <property type="match status" value="1"/>
</dbReference>
<dbReference type="Gene3D" id="3.40.50.2300">
    <property type="match status" value="1"/>
</dbReference>
<comment type="similarity">
    <text evidence="1">Belongs to the argonaute family.</text>
</comment>
<dbReference type="SUPFAM" id="SSF101690">
    <property type="entry name" value="PAZ domain"/>
    <property type="match status" value="1"/>
</dbReference>
<dbReference type="Pfam" id="PF08699">
    <property type="entry name" value="ArgoL1"/>
    <property type="match status" value="1"/>
</dbReference>
<feature type="domain" description="PAZ" evidence="3">
    <location>
        <begin position="425"/>
        <end position="551"/>
    </location>
</feature>